<dbReference type="InterPro" id="IPR037010">
    <property type="entry name" value="VitB12-dep_Met_synth_activ_sf"/>
</dbReference>
<dbReference type="AlphaFoldDB" id="A0A941EZE0"/>
<evidence type="ECO:0000259" key="1">
    <source>
        <dbReference type="Pfam" id="PF02965"/>
    </source>
</evidence>
<reference evidence="2" key="2">
    <citation type="submission" date="2021-04" db="EMBL/GenBank/DDBJ databases">
        <authorList>
            <person name="Zhang T."/>
            <person name="Zhang Y."/>
            <person name="Lu D."/>
            <person name="Zuo D."/>
            <person name="Du Z."/>
        </authorList>
    </citation>
    <scope>NUCLEOTIDE SEQUENCE</scope>
    <source>
        <strain evidence="2">JR1</strain>
    </source>
</reference>
<protein>
    <recommendedName>
        <fullName evidence="1">AdoMet activation domain-containing protein</fullName>
    </recommendedName>
</protein>
<evidence type="ECO:0000313" key="2">
    <source>
        <dbReference type="EMBL" id="MBR8534024.1"/>
    </source>
</evidence>
<accession>A0A941EZE0</accession>
<organism evidence="2 3">
    <name type="scientific">Carboxylicivirga sediminis</name>
    <dbReference type="NCBI Taxonomy" id="2006564"/>
    <lineage>
        <taxon>Bacteria</taxon>
        <taxon>Pseudomonadati</taxon>
        <taxon>Bacteroidota</taxon>
        <taxon>Bacteroidia</taxon>
        <taxon>Marinilabiliales</taxon>
        <taxon>Marinilabiliaceae</taxon>
        <taxon>Carboxylicivirga</taxon>
    </lineage>
</organism>
<proteinExistence type="predicted"/>
<dbReference type="Proteomes" id="UP000679220">
    <property type="component" value="Unassembled WGS sequence"/>
</dbReference>
<dbReference type="Pfam" id="PF02965">
    <property type="entry name" value="Met_synt_B12"/>
    <property type="match status" value="1"/>
</dbReference>
<reference evidence="2" key="1">
    <citation type="journal article" date="2018" name="Int. J. Syst. Evol. Microbiol.">
        <title>Carboxylicivirga sediminis sp. nov., isolated from coastal sediment.</title>
        <authorList>
            <person name="Wang F.Q."/>
            <person name="Ren L.H."/>
            <person name="Zou R.J."/>
            <person name="Sun Y.Z."/>
            <person name="Liu X.J."/>
            <person name="Jiang F."/>
            <person name="Liu L.J."/>
        </authorList>
    </citation>
    <scope>NUCLEOTIDE SEQUENCE</scope>
    <source>
        <strain evidence="2">JR1</strain>
    </source>
</reference>
<comment type="caution">
    <text evidence="2">The sequence shown here is derived from an EMBL/GenBank/DDBJ whole genome shotgun (WGS) entry which is preliminary data.</text>
</comment>
<evidence type="ECO:0000313" key="3">
    <source>
        <dbReference type="Proteomes" id="UP000679220"/>
    </source>
</evidence>
<name>A0A941EZE0_9BACT</name>
<dbReference type="Gene3D" id="3.40.109.40">
    <property type="match status" value="1"/>
</dbReference>
<dbReference type="InterPro" id="IPR004223">
    <property type="entry name" value="VitB12-dep_Met_synth_activ_dom"/>
</dbReference>
<dbReference type="GO" id="GO:0008705">
    <property type="term" value="F:methionine synthase activity"/>
    <property type="evidence" value="ECO:0007669"/>
    <property type="project" value="InterPro"/>
</dbReference>
<dbReference type="EMBL" id="JAGTAR010000001">
    <property type="protein sequence ID" value="MBR8534024.1"/>
    <property type="molecule type" value="Genomic_DNA"/>
</dbReference>
<keyword evidence="3" id="KW-1185">Reference proteome</keyword>
<dbReference type="RefSeq" id="WP_212187931.1">
    <property type="nucleotide sequence ID" value="NZ_JAGTAR010000001.1"/>
</dbReference>
<dbReference type="SUPFAM" id="SSF56507">
    <property type="entry name" value="Methionine synthase activation domain-like"/>
    <property type="match status" value="1"/>
</dbReference>
<feature type="domain" description="AdoMet activation" evidence="1">
    <location>
        <begin position="92"/>
        <end position="211"/>
    </location>
</feature>
<gene>
    <name evidence="2" type="ORF">KDU71_00500</name>
</gene>
<sequence>MQSLISDNIVRKRFSVEELQITAEEVESLARMDENLPSYAGFIEDELLGRLKNASIQGGYLIEPAEVVDETIIIEGNNFEVGPTIAGALSNSEQVAFFVCTAGNEISERVNELNAKGDWLEAYLVDVMGSVMVETAMDKLQAIIENECVANGLRITNRYSPGYSGWNVKEQALLFSFFPEKFCGITLSDSCLMHPVKSVSGFIGIGTKVRYRKHACSQCNATNCIYRNSKKHCDFSHLNG</sequence>